<gene>
    <name evidence="1" type="ORF">IW967_11455</name>
</gene>
<evidence type="ECO:0000313" key="2">
    <source>
        <dbReference type="Proteomes" id="UP000642910"/>
    </source>
</evidence>
<protein>
    <submittedName>
        <fullName evidence="1">Transposase</fullName>
    </submittedName>
</protein>
<comment type="caution">
    <text evidence="1">The sequence shown here is derived from an EMBL/GenBank/DDBJ whole genome shotgun (WGS) entry which is preliminary data.</text>
</comment>
<proteinExistence type="predicted"/>
<reference evidence="1 2" key="1">
    <citation type="submission" date="2020-11" db="EMBL/GenBank/DDBJ databases">
        <title>Genomic insight of Alicyclobacillus mali FL 18 reveals a new arsenic-resistant strain, with potential in environmental biotechnology.</title>
        <authorList>
            <person name="Fiorentino G."/>
            <person name="Gallo G."/>
            <person name="Aulitto M."/>
        </authorList>
    </citation>
    <scope>NUCLEOTIDE SEQUENCE [LARGE SCALE GENOMIC DNA]</scope>
    <source>
        <strain evidence="1 2">FL 18</strain>
    </source>
</reference>
<name>A0ABS0F588_9BACL</name>
<dbReference type="Proteomes" id="UP000642910">
    <property type="component" value="Unassembled WGS sequence"/>
</dbReference>
<keyword evidence="2" id="KW-1185">Reference proteome</keyword>
<accession>A0ABS0F588</accession>
<evidence type="ECO:0000313" key="1">
    <source>
        <dbReference type="EMBL" id="MBF8378470.1"/>
    </source>
</evidence>
<dbReference type="RefSeq" id="WP_195867945.1">
    <property type="nucleotide sequence ID" value="NZ_JADPKZ010000045.1"/>
</dbReference>
<organism evidence="1 2">
    <name type="scientific">Alicyclobacillus mali</name>
    <name type="common">ex Roth et al. 2021</name>
    <dbReference type="NCBI Taxonomy" id="1123961"/>
    <lineage>
        <taxon>Bacteria</taxon>
        <taxon>Bacillati</taxon>
        <taxon>Bacillota</taxon>
        <taxon>Bacilli</taxon>
        <taxon>Bacillales</taxon>
        <taxon>Alicyclobacillaceae</taxon>
        <taxon>Alicyclobacillus</taxon>
    </lineage>
</organism>
<dbReference type="EMBL" id="JADPKZ010000045">
    <property type="protein sequence ID" value="MBF8378470.1"/>
    <property type="molecule type" value="Genomic_DNA"/>
</dbReference>
<sequence>MKLARNANDIVAKHLTNALPGDVLSVIGIPDANVVRAVPTEIPKVEVRQEFTDIMLELADGRLLHLEFQTTREPNLYRFAAYDVAIAERYRRLIRTIVLYTGDVKNAPSELDAGSFRYAVENVYLNRLDGDGALDTVKRHLAVHEWTPEDRVRLAFAFHMRFERRTRDEAFEEIVETVQNIPDRHEQNDLAALILGFSGRILAEEQKARLRRVLEMTELLKEIVEEAQDRARRERDREIAERMFRDGASVSDVMRWTGLSEEEAQEVQKSVREEA</sequence>